<reference evidence="1" key="1">
    <citation type="journal article" date="2015" name="Nature">
        <title>Complex archaea that bridge the gap between prokaryotes and eukaryotes.</title>
        <authorList>
            <person name="Spang A."/>
            <person name="Saw J.H."/>
            <person name="Jorgensen S.L."/>
            <person name="Zaremba-Niedzwiedzka K."/>
            <person name="Martijn J."/>
            <person name="Lind A.E."/>
            <person name="van Eijk R."/>
            <person name="Schleper C."/>
            <person name="Guy L."/>
            <person name="Ettema T.J."/>
        </authorList>
    </citation>
    <scope>NUCLEOTIDE SEQUENCE</scope>
</reference>
<name>A0A0F9HNI5_9ZZZZ</name>
<accession>A0A0F9HNI5</accession>
<dbReference type="AlphaFoldDB" id="A0A0F9HNI5"/>
<gene>
    <name evidence="1" type="ORF">LCGC14_1760700</name>
</gene>
<comment type="caution">
    <text evidence="1">The sequence shown here is derived from an EMBL/GenBank/DDBJ whole genome shotgun (WGS) entry which is preliminary data.</text>
</comment>
<protein>
    <submittedName>
        <fullName evidence="1">Uncharacterized protein</fullName>
    </submittedName>
</protein>
<organism evidence="1">
    <name type="scientific">marine sediment metagenome</name>
    <dbReference type="NCBI Taxonomy" id="412755"/>
    <lineage>
        <taxon>unclassified sequences</taxon>
        <taxon>metagenomes</taxon>
        <taxon>ecological metagenomes</taxon>
    </lineage>
</organism>
<evidence type="ECO:0000313" key="1">
    <source>
        <dbReference type="EMBL" id="KKM04782.1"/>
    </source>
</evidence>
<sequence length="84" mass="9603">MRIKMPENGMTVHGGEVEIDFNLATAFMEMDCDQQARFFEECAKIGITWGSRKYQTQLCEIAESLIDKGHHPGINMLNDIVKRL</sequence>
<dbReference type="EMBL" id="LAZR01016379">
    <property type="protein sequence ID" value="KKM04782.1"/>
    <property type="molecule type" value="Genomic_DNA"/>
</dbReference>
<proteinExistence type="predicted"/>